<evidence type="ECO:0000256" key="1">
    <source>
        <dbReference type="SAM" id="MobiDB-lite"/>
    </source>
</evidence>
<evidence type="ECO:0000313" key="2">
    <source>
        <dbReference type="EMBL" id="ORY19537.1"/>
    </source>
</evidence>
<protein>
    <submittedName>
        <fullName evidence="2">Uncharacterized protein</fullName>
    </submittedName>
</protein>
<reference evidence="2 3" key="1">
    <citation type="submission" date="2016-07" db="EMBL/GenBank/DDBJ databases">
        <title>Pervasive Adenine N6-methylation of Active Genes in Fungi.</title>
        <authorList>
            <consortium name="DOE Joint Genome Institute"/>
            <person name="Mondo S.J."/>
            <person name="Dannebaum R.O."/>
            <person name="Kuo R.C."/>
            <person name="Labutti K."/>
            <person name="Haridas S."/>
            <person name="Kuo A."/>
            <person name="Salamov A."/>
            <person name="Ahrendt S.R."/>
            <person name="Lipzen A."/>
            <person name="Sullivan W."/>
            <person name="Andreopoulos W.B."/>
            <person name="Clum A."/>
            <person name="Lindquist E."/>
            <person name="Daum C."/>
            <person name="Ramamoorthy G.K."/>
            <person name="Gryganskyi A."/>
            <person name="Culley D."/>
            <person name="Magnuson J.K."/>
            <person name="James T.Y."/>
            <person name="O'Malley M.A."/>
            <person name="Stajich J.E."/>
            <person name="Spatafora J.W."/>
            <person name="Visel A."/>
            <person name="Grigoriev I.V."/>
        </authorList>
    </citation>
    <scope>NUCLEOTIDE SEQUENCE [LARGE SCALE GENOMIC DNA]</scope>
    <source>
        <strain evidence="2 3">CBS 115471</strain>
    </source>
</reference>
<sequence>MSSYPMSSDDATRARKGFKARPGRTAFESIITKKLYNDPEDSDEERQRLRSERDEFRSETEFLKKEIASLQIRVGEEQEKNSRFKHLADRIHSQMENKELFLSEQVTDETVKQNIEELMDSIRNWATLLGDEFSTTGEYRVDQKLLADYQRVSPAMWTVADVRRIWSNKKYRKFFIRGWVSLIICDTIFRSAPFKGKSPGKGEDFWIEESTLRGTFNKLEDLIYSKDSELSHRELNDWRALTIELITKLGKHEHEEEEEEPGAERKCETPFDELLDRLPAWVDDRSKEELLCILGEAVKLSRVLRQQRACWTVRFLPHYYCRNEEGKLVKKARTFAPDLMVADYVKDDSGPPPMKGHALLFVLTPLVCKRGDIRGENFDSEEVKQKAAVVLNTPTGN</sequence>
<accession>A0A1Y2AB66</accession>
<dbReference type="AlphaFoldDB" id="A0A1Y2AB66"/>
<comment type="caution">
    <text evidence="2">The sequence shown here is derived from an EMBL/GenBank/DDBJ whole genome shotgun (WGS) entry which is preliminary data.</text>
</comment>
<proteinExistence type="predicted"/>
<dbReference type="Proteomes" id="UP000193144">
    <property type="component" value="Unassembled WGS sequence"/>
</dbReference>
<feature type="region of interest" description="Disordered" evidence="1">
    <location>
        <begin position="1"/>
        <end position="55"/>
    </location>
</feature>
<evidence type="ECO:0000313" key="3">
    <source>
        <dbReference type="Proteomes" id="UP000193144"/>
    </source>
</evidence>
<name>A0A1Y2AB66_9PLEO</name>
<dbReference type="OrthoDB" id="5213630at2759"/>
<keyword evidence="3" id="KW-1185">Reference proteome</keyword>
<gene>
    <name evidence="2" type="ORF">BCR34DRAFT_582240</name>
</gene>
<dbReference type="EMBL" id="MCFA01000002">
    <property type="protein sequence ID" value="ORY19537.1"/>
    <property type="molecule type" value="Genomic_DNA"/>
</dbReference>
<organism evidence="2 3">
    <name type="scientific">Clohesyomyces aquaticus</name>
    <dbReference type="NCBI Taxonomy" id="1231657"/>
    <lineage>
        <taxon>Eukaryota</taxon>
        <taxon>Fungi</taxon>
        <taxon>Dikarya</taxon>
        <taxon>Ascomycota</taxon>
        <taxon>Pezizomycotina</taxon>
        <taxon>Dothideomycetes</taxon>
        <taxon>Pleosporomycetidae</taxon>
        <taxon>Pleosporales</taxon>
        <taxon>Lindgomycetaceae</taxon>
        <taxon>Clohesyomyces</taxon>
    </lineage>
</organism>
<feature type="compositionally biased region" description="Basic and acidic residues" evidence="1">
    <location>
        <begin position="45"/>
        <end position="55"/>
    </location>
</feature>